<accession>A0A266Q918</accession>
<dbReference type="AlphaFoldDB" id="A0A266Q918"/>
<keyword evidence="2" id="KW-1185">Reference proteome</keyword>
<dbReference type="EMBL" id="NHNI01000001">
    <property type="protein sequence ID" value="OZY86106.1"/>
    <property type="molecule type" value="Genomic_DNA"/>
</dbReference>
<gene>
    <name evidence="1" type="ORF">CBP51_03485</name>
</gene>
<comment type="caution">
    <text evidence="1">The sequence shown here is derived from an EMBL/GenBank/DDBJ whole genome shotgun (WGS) entry which is preliminary data.</text>
</comment>
<reference evidence="2" key="1">
    <citation type="submission" date="2017-05" db="EMBL/GenBank/DDBJ databases">
        <authorList>
            <person name="Barney B.M."/>
        </authorList>
    </citation>
    <scope>NUCLEOTIDE SEQUENCE [LARGE SCALE GENOMIC DNA]</scope>
    <source>
        <strain evidence="2">PSBB022</strain>
    </source>
</reference>
<dbReference type="Proteomes" id="UP000216101">
    <property type="component" value="Unassembled WGS sequence"/>
</dbReference>
<evidence type="ECO:0000313" key="1">
    <source>
        <dbReference type="EMBL" id="OZY86106.1"/>
    </source>
</evidence>
<evidence type="ECO:0000313" key="2">
    <source>
        <dbReference type="Proteomes" id="UP000216101"/>
    </source>
</evidence>
<proteinExistence type="predicted"/>
<sequence length="75" mass="9044">MAVEKRENKEAKIIRMEVLNDFLQNCKKLKHYCNYFNAIFDDKPQNDNQVAQRLWKGRKKIYFISVCKKVAYAKQ</sequence>
<organism evidence="1 2">
    <name type="scientific">Cellvibrio mixtus</name>
    <dbReference type="NCBI Taxonomy" id="39650"/>
    <lineage>
        <taxon>Bacteria</taxon>
        <taxon>Pseudomonadati</taxon>
        <taxon>Pseudomonadota</taxon>
        <taxon>Gammaproteobacteria</taxon>
        <taxon>Cellvibrionales</taxon>
        <taxon>Cellvibrionaceae</taxon>
        <taxon>Cellvibrio</taxon>
    </lineage>
</organism>
<name>A0A266Q918_9GAMM</name>
<protein>
    <submittedName>
        <fullName evidence="1">Uncharacterized protein</fullName>
    </submittedName>
</protein>